<evidence type="ECO:0000259" key="1">
    <source>
        <dbReference type="Pfam" id="PF13649"/>
    </source>
</evidence>
<sequence>MTKSEAAPQVDDPGYGRRFADFYDKLFPKNAGADAIAEALASMADGGPALELGVGTGRIAIPLAERIGAVIGVDSSPEMLEELRRDVERAGAPVQAVHGDLRTYEDECSYPLVYLVCGTLSMVLEPQQQRQAVARAAHRVAPGGRLVIENFNTPGILAMSQEGGHFTSFAPYPDPNTGLLTSWLVEKDTGLWQSSHVWFEDNSFRIASDVNRLIPPEEVDRYASACGLELVHRWSDWQGTAYDERGAMYIAVYEVP</sequence>
<dbReference type="EMBL" id="CP048882">
    <property type="protein sequence ID" value="QPP09189.1"/>
    <property type="molecule type" value="Genomic_DNA"/>
</dbReference>
<proteinExistence type="predicted"/>
<dbReference type="AlphaFoldDB" id="A0A7T1WU21"/>
<gene>
    <name evidence="2" type="ORF">G4Z16_25360</name>
</gene>
<dbReference type="GO" id="GO:0032259">
    <property type="term" value="P:methylation"/>
    <property type="evidence" value="ECO:0007669"/>
    <property type="project" value="UniProtKB-KW"/>
</dbReference>
<keyword evidence="2" id="KW-0489">Methyltransferase</keyword>
<dbReference type="CDD" id="cd02440">
    <property type="entry name" value="AdoMet_MTases"/>
    <property type="match status" value="1"/>
</dbReference>
<keyword evidence="2" id="KW-0808">Transferase</keyword>
<dbReference type="SUPFAM" id="SSF53335">
    <property type="entry name" value="S-adenosyl-L-methionine-dependent methyltransferases"/>
    <property type="match status" value="1"/>
</dbReference>
<protein>
    <submittedName>
        <fullName evidence="2">Class I SAM-dependent methyltransferase</fullName>
    </submittedName>
</protein>
<accession>A0A7T1WU21</accession>
<organism evidence="2 3">
    <name type="scientific">Streptomyces bathyalis</name>
    <dbReference type="NCBI Taxonomy" id="2710756"/>
    <lineage>
        <taxon>Bacteria</taxon>
        <taxon>Bacillati</taxon>
        <taxon>Actinomycetota</taxon>
        <taxon>Actinomycetes</taxon>
        <taxon>Kitasatosporales</taxon>
        <taxon>Streptomycetaceae</taxon>
        <taxon>Streptomyces</taxon>
    </lineage>
</organism>
<dbReference type="KEGG" id="sbat:G4Z16_25360"/>
<dbReference type="InterPro" id="IPR029063">
    <property type="entry name" value="SAM-dependent_MTases_sf"/>
</dbReference>
<dbReference type="RefSeq" id="WP_197352963.1">
    <property type="nucleotide sequence ID" value="NZ_CP048882.1"/>
</dbReference>
<dbReference type="InterPro" id="IPR041698">
    <property type="entry name" value="Methyltransf_25"/>
</dbReference>
<keyword evidence="3" id="KW-1185">Reference proteome</keyword>
<evidence type="ECO:0000313" key="2">
    <source>
        <dbReference type="EMBL" id="QPP09189.1"/>
    </source>
</evidence>
<dbReference type="Proteomes" id="UP000595046">
    <property type="component" value="Chromosome"/>
</dbReference>
<feature type="domain" description="Methyltransferase" evidence="1">
    <location>
        <begin position="50"/>
        <end position="144"/>
    </location>
</feature>
<evidence type="ECO:0000313" key="3">
    <source>
        <dbReference type="Proteomes" id="UP000595046"/>
    </source>
</evidence>
<dbReference type="GO" id="GO:0008168">
    <property type="term" value="F:methyltransferase activity"/>
    <property type="evidence" value="ECO:0007669"/>
    <property type="project" value="UniProtKB-KW"/>
</dbReference>
<name>A0A7T1WU21_9ACTN</name>
<dbReference type="Pfam" id="PF13649">
    <property type="entry name" value="Methyltransf_25"/>
    <property type="match status" value="1"/>
</dbReference>
<reference evidence="3" key="1">
    <citation type="submission" date="2020-02" db="EMBL/GenBank/DDBJ databases">
        <title>Streptomyces sp. ASO4wet.</title>
        <authorList>
            <person name="Risdian C."/>
            <person name="Landwehr W."/>
            <person name="Schupp P."/>
            <person name="Wink J."/>
        </authorList>
    </citation>
    <scope>NUCLEOTIDE SEQUENCE [LARGE SCALE GENOMIC DNA]</scope>
    <source>
        <strain evidence="3">ASO4wet</strain>
    </source>
</reference>
<dbReference type="Gene3D" id="3.40.50.150">
    <property type="entry name" value="Vaccinia Virus protein VP39"/>
    <property type="match status" value="1"/>
</dbReference>